<gene>
    <name evidence="9" type="ORF">CB5_LOCUS17352</name>
</gene>
<evidence type="ECO:0000256" key="4">
    <source>
        <dbReference type="ARBA" id="ARBA00023163"/>
    </source>
</evidence>
<evidence type="ECO:0000256" key="3">
    <source>
        <dbReference type="ARBA" id="ARBA00023125"/>
    </source>
</evidence>
<keyword evidence="5" id="KW-0539">Nucleus</keyword>
<dbReference type="EMBL" id="LR862152">
    <property type="protein sequence ID" value="CAD1834141.1"/>
    <property type="molecule type" value="Genomic_DNA"/>
</dbReference>
<keyword evidence="2" id="KW-0805">Transcription regulation</keyword>
<dbReference type="GO" id="GO:0000976">
    <property type="term" value="F:transcription cis-regulatory region binding"/>
    <property type="evidence" value="ECO:0007669"/>
    <property type="project" value="TreeGrafter"/>
</dbReference>
<sequence>MENTFSPLIAELTQIKELMMQLEAQLDQPFPIELSKSMVSKALLAAEKSICMANKSSFCCPNCGPEGVSPPHSASGSPRSEGSDHASKFHERREFLKKRKALPTWRSQVKVGAESGFEAPLDDGYSWRKYGQKDILGAKYPRGYYRCTHKNTQGCAASKQVQRTDEDQTVYDVTYHGVHTCQQRPHPLPARAKDHEQITHRGPAHVGPLHALRPGLAVKTEGAFGPPSAHEQSNFVPFAFPSTTIESNNNNNNNNNIYFSSHAWEDCFPGATVGGGFSPSFASPATSESNYFSPPLRGLRLHKSESDLTEVISAATSTTNSPMADMDFMLDGLELHPSFHLDASSFFS</sequence>
<dbReference type="GO" id="GO:0005634">
    <property type="term" value="C:nucleus"/>
    <property type="evidence" value="ECO:0007669"/>
    <property type="project" value="UniProtKB-SubCell"/>
</dbReference>
<dbReference type="FunFam" id="2.20.25.80:FF:000009">
    <property type="entry name" value="WRKY transcription factor 53"/>
    <property type="match status" value="1"/>
</dbReference>
<evidence type="ECO:0000256" key="2">
    <source>
        <dbReference type="ARBA" id="ARBA00023015"/>
    </source>
</evidence>
<dbReference type="GO" id="GO:0009751">
    <property type="term" value="P:response to salicylic acid"/>
    <property type="evidence" value="ECO:0007669"/>
    <property type="project" value="UniProtKB-ARBA"/>
</dbReference>
<keyword evidence="3" id="KW-0238">DNA-binding</keyword>
<dbReference type="Pfam" id="PF03106">
    <property type="entry name" value="WRKY"/>
    <property type="match status" value="1"/>
</dbReference>
<dbReference type="SMART" id="SM00774">
    <property type="entry name" value="WRKY"/>
    <property type="match status" value="1"/>
</dbReference>
<dbReference type="PROSITE" id="PS50811">
    <property type="entry name" value="WRKY"/>
    <property type="match status" value="1"/>
</dbReference>
<reference evidence="9" key="1">
    <citation type="submission" date="2020-07" db="EMBL/GenBank/DDBJ databases">
        <authorList>
            <person name="Lin J."/>
        </authorList>
    </citation>
    <scope>NUCLEOTIDE SEQUENCE</scope>
</reference>
<comment type="subcellular location">
    <subcellularLocation>
        <location evidence="1">Nucleus</location>
    </subcellularLocation>
</comment>
<dbReference type="SUPFAM" id="SSF118290">
    <property type="entry name" value="WRKY DNA-binding domain"/>
    <property type="match status" value="1"/>
</dbReference>
<evidence type="ECO:0000256" key="5">
    <source>
        <dbReference type="ARBA" id="ARBA00023242"/>
    </source>
</evidence>
<dbReference type="GO" id="GO:0042542">
    <property type="term" value="P:response to hydrogen peroxide"/>
    <property type="evidence" value="ECO:0007669"/>
    <property type="project" value="UniProtKB-ARBA"/>
</dbReference>
<dbReference type="GO" id="GO:0003700">
    <property type="term" value="F:DNA-binding transcription factor activity"/>
    <property type="evidence" value="ECO:0007669"/>
    <property type="project" value="InterPro"/>
</dbReference>
<protein>
    <recommendedName>
        <fullName evidence="8">WRKY domain-containing protein</fullName>
    </recommendedName>
</protein>
<comment type="similarity">
    <text evidence="6">Belongs to the WRKY group III family.</text>
</comment>
<feature type="region of interest" description="Disordered" evidence="7">
    <location>
        <begin position="69"/>
        <end position="92"/>
    </location>
</feature>
<organism evidence="9">
    <name type="scientific">Ananas comosus var. bracteatus</name>
    <name type="common">red pineapple</name>
    <dbReference type="NCBI Taxonomy" id="296719"/>
    <lineage>
        <taxon>Eukaryota</taxon>
        <taxon>Viridiplantae</taxon>
        <taxon>Streptophyta</taxon>
        <taxon>Embryophyta</taxon>
        <taxon>Tracheophyta</taxon>
        <taxon>Spermatophyta</taxon>
        <taxon>Magnoliopsida</taxon>
        <taxon>Liliopsida</taxon>
        <taxon>Poales</taxon>
        <taxon>Bromeliaceae</taxon>
        <taxon>Bromelioideae</taxon>
        <taxon>Ananas</taxon>
    </lineage>
</organism>
<keyword evidence="4" id="KW-0804">Transcription</keyword>
<dbReference type="GO" id="GO:0010193">
    <property type="term" value="P:response to ozone"/>
    <property type="evidence" value="ECO:0007669"/>
    <property type="project" value="UniProtKB-ARBA"/>
</dbReference>
<dbReference type="InterPro" id="IPR044810">
    <property type="entry name" value="WRKY_plant"/>
</dbReference>
<accession>A0A6V7PTN3</accession>
<evidence type="ECO:0000313" key="9">
    <source>
        <dbReference type="EMBL" id="CAD1834141.1"/>
    </source>
</evidence>
<feature type="compositionally biased region" description="Basic and acidic residues" evidence="7">
    <location>
        <begin position="81"/>
        <end position="92"/>
    </location>
</feature>
<dbReference type="PANTHER" id="PTHR32096">
    <property type="entry name" value="WRKY TRANSCRIPTION FACTOR 30-RELATED-RELATED"/>
    <property type="match status" value="1"/>
</dbReference>
<evidence type="ECO:0000256" key="7">
    <source>
        <dbReference type="SAM" id="MobiDB-lite"/>
    </source>
</evidence>
<name>A0A6V7PTN3_ANACO</name>
<evidence type="ECO:0000256" key="1">
    <source>
        <dbReference type="ARBA" id="ARBA00004123"/>
    </source>
</evidence>
<evidence type="ECO:0000259" key="8">
    <source>
        <dbReference type="PROSITE" id="PS50811"/>
    </source>
</evidence>
<dbReference type="PANTHER" id="PTHR32096:SF146">
    <property type="entry name" value="WRKY TRANSCRIPTION FACTOR 19-RELATED"/>
    <property type="match status" value="1"/>
</dbReference>
<dbReference type="Gene3D" id="2.20.25.80">
    <property type="entry name" value="WRKY domain"/>
    <property type="match status" value="1"/>
</dbReference>
<feature type="domain" description="WRKY" evidence="8">
    <location>
        <begin position="116"/>
        <end position="179"/>
    </location>
</feature>
<proteinExistence type="inferred from homology"/>
<dbReference type="AlphaFoldDB" id="A0A6V7PTN3"/>
<evidence type="ECO:0000256" key="6">
    <source>
        <dbReference type="ARBA" id="ARBA00060850"/>
    </source>
</evidence>
<dbReference type="InterPro" id="IPR036576">
    <property type="entry name" value="WRKY_dom_sf"/>
</dbReference>
<dbReference type="InterPro" id="IPR003657">
    <property type="entry name" value="WRKY_dom"/>
</dbReference>
<dbReference type="GO" id="GO:0010150">
    <property type="term" value="P:leaf senescence"/>
    <property type="evidence" value="ECO:0007669"/>
    <property type="project" value="UniProtKB-ARBA"/>
</dbReference>